<feature type="compositionally biased region" description="Low complexity" evidence="2">
    <location>
        <begin position="75"/>
        <end position="86"/>
    </location>
</feature>
<reference evidence="3" key="1">
    <citation type="submission" date="2022-07" db="EMBL/GenBank/DDBJ databases">
        <title>Phylogenomic reconstructions and comparative analyses of Kickxellomycotina fungi.</title>
        <authorList>
            <person name="Reynolds N.K."/>
            <person name="Stajich J.E."/>
            <person name="Barry K."/>
            <person name="Grigoriev I.V."/>
            <person name="Crous P."/>
            <person name="Smith M.E."/>
        </authorList>
    </citation>
    <scope>NUCLEOTIDE SEQUENCE</scope>
    <source>
        <strain evidence="3">BCRC 34381</strain>
    </source>
</reference>
<keyword evidence="1" id="KW-0175">Coiled coil</keyword>
<feature type="region of interest" description="Disordered" evidence="2">
    <location>
        <begin position="1"/>
        <end position="160"/>
    </location>
</feature>
<comment type="caution">
    <text evidence="3">The sequence shown here is derived from an EMBL/GenBank/DDBJ whole genome shotgun (WGS) entry which is preliminary data.</text>
</comment>
<feature type="compositionally biased region" description="Polar residues" evidence="2">
    <location>
        <begin position="87"/>
        <end position="96"/>
    </location>
</feature>
<organism evidence="3 4">
    <name type="scientific">Coemansia biformis</name>
    <dbReference type="NCBI Taxonomy" id="1286918"/>
    <lineage>
        <taxon>Eukaryota</taxon>
        <taxon>Fungi</taxon>
        <taxon>Fungi incertae sedis</taxon>
        <taxon>Zoopagomycota</taxon>
        <taxon>Kickxellomycotina</taxon>
        <taxon>Kickxellomycetes</taxon>
        <taxon>Kickxellales</taxon>
        <taxon>Kickxellaceae</taxon>
        <taxon>Coemansia</taxon>
    </lineage>
</organism>
<feature type="region of interest" description="Disordered" evidence="2">
    <location>
        <begin position="632"/>
        <end position="680"/>
    </location>
</feature>
<feature type="compositionally biased region" description="Basic and acidic residues" evidence="2">
    <location>
        <begin position="63"/>
        <end position="74"/>
    </location>
</feature>
<feature type="compositionally biased region" description="Low complexity" evidence="2">
    <location>
        <begin position="377"/>
        <end position="391"/>
    </location>
</feature>
<evidence type="ECO:0000313" key="3">
    <source>
        <dbReference type="EMBL" id="KAJ1730989.1"/>
    </source>
</evidence>
<sequence>MLLSPDPRAGSAEAAATKDSKQQQPPQPQPPPPPPQQQQQRGSPPMTLSESAPRPTDTDADPMCERRLGTESAREPAAATRPRAPSNCSLTSSVPNDRTPPRSPHFRSNTGGLTAHVHGRRHGSVSGDGTPPAIRYTHSETPVSSSMAPGAAAQGSPTDDASKSNYNLWLPWEESALVDWLYDPTNRRLFNIPRRKKECHELIIRDVLPCKTSRAIEGKIRTLEKRYLKVVAEIEDKNFATKHPAMQPREAAIGLCSIFPKLEAIFKPPLAHARTLPDHHANQAPWAGAAPPLVDGAAQATPAMPYDHSTNPATSAAVAAGPGVGAATIPDGSELFSVPRSSPPPSISATESMPLPTRMPLAGRKIAPKRELDGCSPDAGGADAPPMMAGGKRSRTFPAGPLNHQSPSGQHLQPHQLHPQPQRSPLLLQQITMQQQQQRVYESGGRYPYDPAGRPSTANLPPQPLSAAGDNATMTTAATAAAAAAMATSQAAGTLHPHLHQVQYFPHHQHAQHQQSMAPSGNSVASMRDPHEMTAIAQQGATQGTREELEWLQFSLRREELEFRKMMFVREQELEARRVRVEEQRLENQQREAELESERMAISRQQMDLQVESLKTLTAMLGQMVGHLATGAAAGCRPPDTTDGSGGRAVPHQNHLPPGRPGAAADSSAETAQPRHPGGQ</sequence>
<dbReference type="AlphaFoldDB" id="A0A9W7YED0"/>
<evidence type="ECO:0000256" key="2">
    <source>
        <dbReference type="SAM" id="MobiDB-lite"/>
    </source>
</evidence>
<proteinExistence type="predicted"/>
<name>A0A9W7YED0_9FUNG</name>
<evidence type="ECO:0000256" key="1">
    <source>
        <dbReference type="SAM" id="Coils"/>
    </source>
</evidence>
<feature type="compositionally biased region" description="Pro residues" evidence="2">
    <location>
        <begin position="25"/>
        <end position="36"/>
    </location>
</feature>
<feature type="region of interest" description="Disordered" evidence="2">
    <location>
        <begin position="332"/>
        <end position="459"/>
    </location>
</feature>
<evidence type="ECO:0000313" key="4">
    <source>
        <dbReference type="Proteomes" id="UP001143981"/>
    </source>
</evidence>
<feature type="coiled-coil region" evidence="1">
    <location>
        <begin position="569"/>
        <end position="606"/>
    </location>
</feature>
<dbReference type="EMBL" id="JANBOI010000380">
    <property type="protein sequence ID" value="KAJ1730989.1"/>
    <property type="molecule type" value="Genomic_DNA"/>
</dbReference>
<feature type="compositionally biased region" description="Low complexity" evidence="2">
    <location>
        <begin position="410"/>
        <end position="438"/>
    </location>
</feature>
<keyword evidence="4" id="KW-1185">Reference proteome</keyword>
<accession>A0A9W7YED0</accession>
<dbReference type="OrthoDB" id="5582579at2759"/>
<dbReference type="Proteomes" id="UP001143981">
    <property type="component" value="Unassembled WGS sequence"/>
</dbReference>
<gene>
    <name evidence="3" type="ORF">LPJ61_002754</name>
</gene>
<protein>
    <submittedName>
        <fullName evidence="3">Uncharacterized protein</fullName>
    </submittedName>
</protein>